<sequence length="161" mass="18985">MIDDGSTDRSGEICDLYQKKEPRIKVIHQDNEGPSKARNYGLNIAAGKYVMFMDSDDYLSDTNIISDFVSIFEEHDCYIIYGTYKGFVDNEYKSCTYDIYPKILKVDNTQTKNLITEEVVQLLFDNGNYYSSPTIKIYKREYLESYGFRFKLNIYHEDEEW</sequence>
<gene>
    <name evidence="4" type="ORF">psyc5s11_47730</name>
</gene>
<evidence type="ECO:0000256" key="1">
    <source>
        <dbReference type="ARBA" id="ARBA00022676"/>
    </source>
</evidence>
<dbReference type="Pfam" id="PF00535">
    <property type="entry name" value="Glycos_transf_2"/>
    <property type="match status" value="1"/>
</dbReference>
<dbReference type="PANTHER" id="PTHR22916:SF51">
    <property type="entry name" value="GLYCOSYLTRANSFERASE EPSH-RELATED"/>
    <property type="match status" value="1"/>
</dbReference>
<dbReference type="PANTHER" id="PTHR22916">
    <property type="entry name" value="GLYCOSYLTRANSFERASE"/>
    <property type="match status" value="1"/>
</dbReference>
<evidence type="ECO:0000313" key="4">
    <source>
        <dbReference type="EMBL" id="BCZ48706.1"/>
    </source>
</evidence>
<organism evidence="4 5">
    <name type="scientific">Clostridium gelidum</name>
    <dbReference type="NCBI Taxonomy" id="704125"/>
    <lineage>
        <taxon>Bacteria</taxon>
        <taxon>Bacillati</taxon>
        <taxon>Bacillota</taxon>
        <taxon>Clostridia</taxon>
        <taxon>Eubacteriales</taxon>
        <taxon>Clostridiaceae</taxon>
        <taxon>Clostridium</taxon>
    </lineage>
</organism>
<dbReference type="CDD" id="cd00761">
    <property type="entry name" value="Glyco_tranf_GTA_type"/>
    <property type="match status" value="1"/>
</dbReference>
<name>A0ABM7T9X8_9CLOT</name>
<dbReference type="Gene3D" id="3.90.550.10">
    <property type="entry name" value="Spore Coat Polysaccharide Biosynthesis Protein SpsA, Chain A"/>
    <property type="match status" value="1"/>
</dbReference>
<keyword evidence="5" id="KW-1185">Reference proteome</keyword>
<keyword evidence="2" id="KW-0808">Transferase</keyword>
<dbReference type="InterPro" id="IPR001173">
    <property type="entry name" value="Glyco_trans_2-like"/>
</dbReference>
<reference evidence="5" key="1">
    <citation type="submission" date="2021-07" db="EMBL/GenBank/DDBJ databases">
        <title>Complete genome sequencing of a Clostridium isolate.</title>
        <authorList>
            <person name="Ueki A."/>
            <person name="Tonouchi A."/>
        </authorList>
    </citation>
    <scope>NUCLEOTIDE SEQUENCE [LARGE SCALE GENOMIC DNA]</scope>
    <source>
        <strain evidence="5">C5S11</strain>
    </source>
</reference>
<proteinExistence type="predicted"/>
<keyword evidence="1" id="KW-0328">Glycosyltransferase</keyword>
<feature type="domain" description="Glycosyltransferase 2-like" evidence="3">
    <location>
        <begin position="2"/>
        <end position="146"/>
    </location>
</feature>
<dbReference type="InterPro" id="IPR029044">
    <property type="entry name" value="Nucleotide-diphossugar_trans"/>
</dbReference>
<dbReference type="Proteomes" id="UP000824633">
    <property type="component" value="Chromosome"/>
</dbReference>
<protein>
    <recommendedName>
        <fullName evidence="3">Glycosyltransferase 2-like domain-containing protein</fullName>
    </recommendedName>
</protein>
<evidence type="ECO:0000256" key="2">
    <source>
        <dbReference type="ARBA" id="ARBA00022679"/>
    </source>
</evidence>
<accession>A0ABM7T9X8</accession>
<dbReference type="SUPFAM" id="SSF53448">
    <property type="entry name" value="Nucleotide-diphospho-sugar transferases"/>
    <property type="match status" value="1"/>
</dbReference>
<evidence type="ECO:0000259" key="3">
    <source>
        <dbReference type="Pfam" id="PF00535"/>
    </source>
</evidence>
<dbReference type="EMBL" id="AP024849">
    <property type="protein sequence ID" value="BCZ48706.1"/>
    <property type="molecule type" value="Genomic_DNA"/>
</dbReference>
<evidence type="ECO:0000313" key="5">
    <source>
        <dbReference type="Proteomes" id="UP000824633"/>
    </source>
</evidence>